<name>A0AC34FA33_9BILA</name>
<dbReference type="Proteomes" id="UP000887579">
    <property type="component" value="Unplaced"/>
</dbReference>
<accession>A0AC34FA33</accession>
<organism evidence="1 2">
    <name type="scientific">Panagrolaimus sp. ES5</name>
    <dbReference type="NCBI Taxonomy" id="591445"/>
    <lineage>
        <taxon>Eukaryota</taxon>
        <taxon>Metazoa</taxon>
        <taxon>Ecdysozoa</taxon>
        <taxon>Nematoda</taxon>
        <taxon>Chromadorea</taxon>
        <taxon>Rhabditida</taxon>
        <taxon>Tylenchina</taxon>
        <taxon>Panagrolaimomorpha</taxon>
        <taxon>Panagrolaimoidea</taxon>
        <taxon>Panagrolaimidae</taxon>
        <taxon>Panagrolaimus</taxon>
    </lineage>
</organism>
<reference evidence="2" key="1">
    <citation type="submission" date="2022-11" db="UniProtKB">
        <authorList>
            <consortium name="WormBaseParasite"/>
        </authorList>
    </citation>
    <scope>IDENTIFICATION</scope>
</reference>
<sequence length="356" mass="41065">MPSSKNADEDQPEGYGWTCSAILCFAGSQPYTRDPHYKDLVVKNQMIEQELEREKMANKKVMKILLLGGPESGKSTIFKQMRILHMNGFSDLDMINYRYLVYSNVIQAVSQLLEGAEHLQIPFNSEYDQAVKEFTFYYKTTHPSERELTKDITKIIAKIYQSPFVKDVLLRQHEIILLDSAVYFLDQLDRISAADYKPTHQDVLRSRVPTAGISEIEFAYKHVSLKMVDVGGQRSEQRKWIHVFDSCNGVRIVRNKCFSKRTAIILFLNKYDIFKERIEVFPLTTCFKGYAGKNVAEAAANYVNDRFQAMVPSEMQTEKPVYSHFTNATDTRNIDRVFEACIDVVFKVSMEKVGFM</sequence>
<proteinExistence type="predicted"/>
<dbReference type="WBParaSite" id="ES5_v2.g14125.t1">
    <property type="protein sequence ID" value="ES5_v2.g14125.t1"/>
    <property type="gene ID" value="ES5_v2.g14125"/>
</dbReference>
<protein>
    <submittedName>
        <fullName evidence="2">G protein alpha subunit</fullName>
    </submittedName>
</protein>
<evidence type="ECO:0000313" key="1">
    <source>
        <dbReference type="Proteomes" id="UP000887579"/>
    </source>
</evidence>
<evidence type="ECO:0000313" key="2">
    <source>
        <dbReference type="WBParaSite" id="ES5_v2.g14125.t1"/>
    </source>
</evidence>